<reference evidence="10" key="1">
    <citation type="submission" date="2023-07" db="EMBL/GenBank/DDBJ databases">
        <title>Description of three actinobacteria isolated from air of manufacturing shop in a pharmaceutical factory.</title>
        <authorList>
            <person name="Zhang D.-F."/>
        </authorList>
    </citation>
    <scope>NUCLEOTIDE SEQUENCE [LARGE SCALE GENOMIC DNA]</scope>
    <source>
        <strain evidence="10">CCTCC AB 2011122</strain>
    </source>
</reference>
<comment type="cofactor">
    <cofactor evidence="1 5">
        <name>FAD</name>
        <dbReference type="ChEBI" id="CHEBI:57692"/>
    </cofactor>
</comment>
<dbReference type="InterPro" id="IPR009100">
    <property type="entry name" value="AcylCoA_DH/oxidase_NM_dom_sf"/>
</dbReference>
<dbReference type="Gene3D" id="2.40.110.10">
    <property type="entry name" value="Butyryl-CoA Dehydrogenase, subunit A, domain 2"/>
    <property type="match status" value="1"/>
</dbReference>
<dbReference type="PANTHER" id="PTHR43188">
    <property type="entry name" value="ACYL-COENZYME A OXIDASE"/>
    <property type="match status" value="1"/>
</dbReference>
<dbReference type="EMBL" id="JAVKGS010000004">
    <property type="protein sequence ID" value="MDR5693333.1"/>
    <property type="molecule type" value="Genomic_DNA"/>
</dbReference>
<comment type="caution">
    <text evidence="9">The sequence shown here is derived from an EMBL/GenBank/DDBJ whole genome shotgun (WGS) entry which is preliminary data.</text>
</comment>
<evidence type="ECO:0000313" key="10">
    <source>
        <dbReference type="Proteomes" id="UP001260072"/>
    </source>
</evidence>
<keyword evidence="3 5" id="KW-0285">Flavoprotein</keyword>
<dbReference type="Pfam" id="PF02771">
    <property type="entry name" value="Acyl-CoA_dh_N"/>
    <property type="match status" value="1"/>
</dbReference>
<gene>
    <name evidence="9" type="ORF">RH861_14760</name>
</gene>
<evidence type="ECO:0000313" key="9">
    <source>
        <dbReference type="EMBL" id="MDR5693333.1"/>
    </source>
</evidence>
<dbReference type="SUPFAM" id="SSF56645">
    <property type="entry name" value="Acyl-CoA dehydrogenase NM domain-like"/>
    <property type="match status" value="1"/>
</dbReference>
<dbReference type="Gene3D" id="1.10.540.10">
    <property type="entry name" value="Acyl-CoA dehydrogenase/oxidase, N-terminal domain"/>
    <property type="match status" value="1"/>
</dbReference>
<dbReference type="Gene3D" id="1.20.140.10">
    <property type="entry name" value="Butyryl-CoA Dehydrogenase, subunit A, domain 3"/>
    <property type="match status" value="1"/>
</dbReference>
<dbReference type="InterPro" id="IPR013786">
    <property type="entry name" value="AcylCoA_DH/ox_N"/>
</dbReference>
<feature type="domain" description="Acyl-CoA oxidase/dehydrogenase middle" evidence="7">
    <location>
        <begin position="133"/>
        <end position="226"/>
    </location>
</feature>
<evidence type="ECO:0000256" key="4">
    <source>
        <dbReference type="ARBA" id="ARBA00022827"/>
    </source>
</evidence>
<accession>A0ABU1FNJ8</accession>
<keyword evidence="4 5" id="KW-0274">FAD</keyword>
<dbReference type="InterPro" id="IPR009075">
    <property type="entry name" value="AcylCo_DH/oxidase_C"/>
</dbReference>
<name>A0ABU1FNJ8_9MICO</name>
<protein>
    <submittedName>
        <fullName evidence="9">Acyl-CoA dehydrogenase family protein</fullName>
    </submittedName>
</protein>
<dbReference type="InterPro" id="IPR046373">
    <property type="entry name" value="Acyl-CoA_Oxase/DH_mid-dom_sf"/>
</dbReference>
<evidence type="ECO:0000259" key="7">
    <source>
        <dbReference type="Pfam" id="PF02770"/>
    </source>
</evidence>
<feature type="domain" description="Acyl-CoA dehydrogenase/oxidase C-terminal" evidence="6">
    <location>
        <begin position="245"/>
        <end position="385"/>
    </location>
</feature>
<evidence type="ECO:0000256" key="3">
    <source>
        <dbReference type="ARBA" id="ARBA00022630"/>
    </source>
</evidence>
<dbReference type="InterPro" id="IPR037069">
    <property type="entry name" value="AcylCoA_DH/ox_N_sf"/>
</dbReference>
<dbReference type="Pfam" id="PF00441">
    <property type="entry name" value="Acyl-CoA_dh_1"/>
    <property type="match status" value="1"/>
</dbReference>
<dbReference type="Proteomes" id="UP001260072">
    <property type="component" value="Unassembled WGS sequence"/>
</dbReference>
<sequence>MPFEPLASDFYSYESQLTEREQEALAALRDWLERDVKPIVNGYWERAEFPMQVVKPLAELGALSYAWEETRPFENSAVFRGFVALELARVDPSVSTFVGVQNGLATGSIAVAGSAEQRREWIPKLASGEVLGAFGLTEPLSGSDSARGLRTTARREGDEWVLNGQKRWIGNATFSDITIIWAKDEADGQVKGFIVPTSTPGYEATKIEGKVSLRMVQNADITLTDVRVPESLRLQNANSFRDTAAVLRQTRAEVAWAAVGTAVGAYEAAVRYAKERVQFGKPIGAHQLVQDLLVKCLGNITASLGMVVRVSEMLDRGEQRDEHSALAKAYTTERMRETVAWAREACGGNGIVLDYDVARFFADAEALYSYEGTREMNTLIVGRSITGEAAFV</sequence>
<dbReference type="InterPro" id="IPR006089">
    <property type="entry name" value="Acyl-CoA_DH_CS"/>
</dbReference>
<dbReference type="SUPFAM" id="SSF47203">
    <property type="entry name" value="Acyl-CoA dehydrogenase C-terminal domain-like"/>
    <property type="match status" value="1"/>
</dbReference>
<evidence type="ECO:0000256" key="2">
    <source>
        <dbReference type="ARBA" id="ARBA00009347"/>
    </source>
</evidence>
<proteinExistence type="inferred from homology"/>
<dbReference type="PANTHER" id="PTHR43188:SF1">
    <property type="entry name" value="ACYL-COA DEHYDROGENASE"/>
    <property type="match status" value="1"/>
</dbReference>
<keyword evidence="5" id="KW-0560">Oxidoreductase</keyword>
<keyword evidence="10" id="KW-1185">Reference proteome</keyword>
<dbReference type="InterPro" id="IPR006091">
    <property type="entry name" value="Acyl-CoA_Oxase/DH_mid-dom"/>
</dbReference>
<evidence type="ECO:0000259" key="6">
    <source>
        <dbReference type="Pfam" id="PF00441"/>
    </source>
</evidence>
<organism evidence="9 10">
    <name type="scientific">Agromyces indicus</name>
    <dbReference type="NCBI Taxonomy" id="758919"/>
    <lineage>
        <taxon>Bacteria</taxon>
        <taxon>Bacillati</taxon>
        <taxon>Actinomycetota</taxon>
        <taxon>Actinomycetes</taxon>
        <taxon>Micrococcales</taxon>
        <taxon>Microbacteriaceae</taxon>
        <taxon>Agromyces</taxon>
    </lineage>
</organism>
<evidence type="ECO:0000256" key="5">
    <source>
        <dbReference type="RuleBase" id="RU362125"/>
    </source>
</evidence>
<dbReference type="InterPro" id="IPR036250">
    <property type="entry name" value="AcylCo_DH-like_C"/>
</dbReference>
<dbReference type="Pfam" id="PF02770">
    <property type="entry name" value="Acyl-CoA_dh_M"/>
    <property type="match status" value="1"/>
</dbReference>
<dbReference type="PROSITE" id="PS00073">
    <property type="entry name" value="ACYL_COA_DH_2"/>
    <property type="match status" value="1"/>
</dbReference>
<feature type="domain" description="Acyl-CoA dehydrogenase/oxidase N-terminal" evidence="8">
    <location>
        <begin position="18"/>
        <end position="129"/>
    </location>
</feature>
<dbReference type="InterPro" id="IPR045008">
    <property type="entry name" value="ACX4-like"/>
</dbReference>
<dbReference type="RefSeq" id="WP_310521624.1">
    <property type="nucleotide sequence ID" value="NZ_BAABBS010000003.1"/>
</dbReference>
<evidence type="ECO:0000256" key="1">
    <source>
        <dbReference type="ARBA" id="ARBA00001974"/>
    </source>
</evidence>
<comment type="similarity">
    <text evidence="2 5">Belongs to the acyl-CoA dehydrogenase family.</text>
</comment>
<evidence type="ECO:0000259" key="8">
    <source>
        <dbReference type="Pfam" id="PF02771"/>
    </source>
</evidence>